<comment type="caution">
    <text evidence="2">The sequence shown here is derived from an EMBL/GenBank/DDBJ whole genome shotgun (WGS) entry which is preliminary data.</text>
</comment>
<reference evidence="2 3" key="1">
    <citation type="submission" date="2023-09" db="EMBL/GenBank/DDBJ databases">
        <authorList>
            <person name="Rey-Velasco X."/>
        </authorList>
    </citation>
    <scope>NUCLEOTIDE SEQUENCE [LARGE SCALE GENOMIC DNA]</scope>
    <source>
        <strain evidence="2 3">P385</strain>
    </source>
</reference>
<organism evidence="2 3">
    <name type="scientific">Spectribacter acetivorans</name>
    <dbReference type="NCBI Taxonomy" id="3075603"/>
    <lineage>
        <taxon>Bacteria</taxon>
        <taxon>Pseudomonadati</taxon>
        <taxon>Pseudomonadota</taxon>
        <taxon>Gammaproteobacteria</taxon>
        <taxon>Salinisphaerales</taxon>
        <taxon>Salinisphaeraceae</taxon>
        <taxon>Spectribacter</taxon>
    </lineage>
</organism>
<keyword evidence="3" id="KW-1185">Reference proteome</keyword>
<evidence type="ECO:0000256" key="1">
    <source>
        <dbReference type="SAM" id="MobiDB-lite"/>
    </source>
</evidence>
<evidence type="ECO:0000313" key="2">
    <source>
        <dbReference type="EMBL" id="MDT0618762.1"/>
    </source>
</evidence>
<dbReference type="EMBL" id="JAVRHY010000007">
    <property type="protein sequence ID" value="MDT0618762.1"/>
    <property type="molecule type" value="Genomic_DNA"/>
</dbReference>
<feature type="region of interest" description="Disordered" evidence="1">
    <location>
        <begin position="1"/>
        <end position="20"/>
    </location>
</feature>
<name>A0ABU3B8G0_9GAMM</name>
<gene>
    <name evidence="2" type="ORF">RM531_09785</name>
</gene>
<proteinExistence type="predicted"/>
<evidence type="ECO:0000313" key="3">
    <source>
        <dbReference type="Proteomes" id="UP001259982"/>
    </source>
</evidence>
<accession>A0ABU3B8G0</accession>
<dbReference type="Proteomes" id="UP001259982">
    <property type="component" value="Unassembled WGS sequence"/>
</dbReference>
<dbReference type="RefSeq" id="WP_311658956.1">
    <property type="nucleotide sequence ID" value="NZ_JAVRHY010000007.1"/>
</dbReference>
<protein>
    <submittedName>
        <fullName evidence="2">Uncharacterized protein</fullName>
    </submittedName>
</protein>
<sequence length="295" mass="32340">MRHTGREHAAAPTARPDAVQPGGFVVVGPASGSYATACPSFDTAAVMAMLADLDWLQARPSPAHRAAYVRRLKHARRWFGGRVAAWLRAGMPSSHALPDAPGLADIEPRILARNGPAIETYLADGPDGVPNPLYDRLTARFALASEGVRLAPATVRSALEPLHRSLAWRLLVREFGCHRVERAMRPVAGLEIRAAADGLARYAGLYRGFDRRWLIMGRDDRTRAKWSRLCRRAVLLPGVGVSDSLQAARNLLRRADIPHGLDTGEQSRQLRLVLLHLAQWVLVTERGNYPLSQAG</sequence>